<evidence type="ECO:0000313" key="12">
    <source>
        <dbReference type="EMBL" id="SDX14329.1"/>
    </source>
</evidence>
<dbReference type="NCBIfam" id="TIGR00663">
    <property type="entry name" value="dnan"/>
    <property type="match status" value="1"/>
</dbReference>
<dbReference type="GO" id="GO:0005737">
    <property type="term" value="C:cytoplasm"/>
    <property type="evidence" value="ECO:0007669"/>
    <property type="project" value="UniProtKB-SubCell"/>
</dbReference>
<evidence type="ECO:0000256" key="5">
    <source>
        <dbReference type="ARBA" id="ARBA00022695"/>
    </source>
</evidence>
<keyword evidence="13" id="KW-1185">Reference proteome</keyword>
<name>A0A1H2ZC49_9PSEU</name>
<dbReference type="CDD" id="cd00140">
    <property type="entry name" value="beta_clamp"/>
    <property type="match status" value="1"/>
</dbReference>
<evidence type="ECO:0000259" key="9">
    <source>
        <dbReference type="Pfam" id="PF00712"/>
    </source>
</evidence>
<evidence type="ECO:0000313" key="13">
    <source>
        <dbReference type="Proteomes" id="UP000199515"/>
    </source>
</evidence>
<dbReference type="Gene3D" id="3.10.150.10">
    <property type="entry name" value="DNA Polymerase III, subunit A, domain 2"/>
    <property type="match status" value="3"/>
</dbReference>
<dbReference type="InterPro" id="IPR001001">
    <property type="entry name" value="DNA_polIII_beta"/>
</dbReference>
<dbReference type="Pfam" id="PF02767">
    <property type="entry name" value="DNA_pol3_beta_2"/>
    <property type="match status" value="1"/>
</dbReference>
<keyword evidence="7" id="KW-0239">DNA-directed DNA polymerase</keyword>
<evidence type="ECO:0000256" key="6">
    <source>
        <dbReference type="ARBA" id="ARBA00022705"/>
    </source>
</evidence>
<keyword evidence="4" id="KW-0808">Transferase</keyword>
<proteinExistence type="inferred from homology"/>
<dbReference type="AlphaFoldDB" id="A0A1H2ZC49"/>
<dbReference type="GO" id="GO:0003887">
    <property type="term" value="F:DNA-directed DNA polymerase activity"/>
    <property type="evidence" value="ECO:0007669"/>
    <property type="project" value="UniProtKB-KW"/>
</dbReference>
<dbReference type="PANTHER" id="PTHR30478">
    <property type="entry name" value="DNA POLYMERASE III SUBUNIT BETA"/>
    <property type="match status" value="1"/>
</dbReference>
<evidence type="ECO:0000256" key="3">
    <source>
        <dbReference type="ARBA" id="ARBA00022490"/>
    </source>
</evidence>
<dbReference type="GO" id="GO:0009360">
    <property type="term" value="C:DNA polymerase III complex"/>
    <property type="evidence" value="ECO:0007669"/>
    <property type="project" value="InterPro"/>
</dbReference>
<dbReference type="STRING" id="589385.SAMN05421504_102439"/>
<dbReference type="OrthoDB" id="4337829at2"/>
<feature type="domain" description="DNA polymerase III beta sliding clamp central" evidence="10">
    <location>
        <begin position="130"/>
        <end position="235"/>
    </location>
</feature>
<comment type="subcellular location">
    <subcellularLocation>
        <location evidence="1">Cytoplasm</location>
    </subcellularLocation>
</comment>
<reference evidence="12 13" key="1">
    <citation type="submission" date="2016-10" db="EMBL/GenBank/DDBJ databases">
        <authorList>
            <person name="de Groot N.N."/>
        </authorList>
    </citation>
    <scope>NUCLEOTIDE SEQUENCE [LARGE SCALE GENOMIC DNA]</scope>
    <source>
        <strain evidence="12 13">CPCC 202699</strain>
    </source>
</reference>
<comment type="similarity">
    <text evidence="2">Belongs to the beta sliding clamp family.</text>
</comment>
<dbReference type="GO" id="GO:0006271">
    <property type="term" value="P:DNA strand elongation involved in DNA replication"/>
    <property type="evidence" value="ECO:0007669"/>
    <property type="project" value="TreeGrafter"/>
</dbReference>
<accession>A0A1H2ZC49</accession>
<dbReference type="Proteomes" id="UP000199515">
    <property type="component" value="Unassembled WGS sequence"/>
</dbReference>
<keyword evidence="5" id="KW-0548">Nucleotidyltransferase</keyword>
<protein>
    <submittedName>
        <fullName evidence="12">DNA polymerase-3 subunit beta</fullName>
    </submittedName>
</protein>
<keyword evidence="8" id="KW-0238">DNA-binding</keyword>
<dbReference type="Pfam" id="PF00712">
    <property type="entry name" value="DNA_pol3_beta"/>
    <property type="match status" value="1"/>
</dbReference>
<keyword evidence="3" id="KW-0963">Cytoplasm</keyword>
<dbReference type="SUPFAM" id="SSF55979">
    <property type="entry name" value="DNA clamp"/>
    <property type="match status" value="3"/>
</dbReference>
<dbReference type="PANTHER" id="PTHR30478:SF0">
    <property type="entry name" value="BETA SLIDING CLAMP"/>
    <property type="match status" value="1"/>
</dbReference>
<dbReference type="InterPro" id="IPR046938">
    <property type="entry name" value="DNA_clamp_sf"/>
</dbReference>
<dbReference type="Pfam" id="PF02768">
    <property type="entry name" value="DNA_pol3_beta_3"/>
    <property type="match status" value="1"/>
</dbReference>
<evidence type="ECO:0000256" key="8">
    <source>
        <dbReference type="ARBA" id="ARBA00023125"/>
    </source>
</evidence>
<dbReference type="InterPro" id="IPR022637">
    <property type="entry name" value="DNA_polIII_beta_cen"/>
</dbReference>
<sequence length="362" mass="37828">MDLTATCRTLSEACTAAARLLPVKYGNAVLSGVLLEAGAAGLTLSGNDHERAVRLHCAATTHTDGAALVPAAALAETVRMLDAPQVRLVVEGSRLAVRVPGARFALPLLDRDLHPGAVTPPEKVAEADGSLLAHALRSVAGTASRDETLPVFTGVRLRLDGGRLELVASDRYRMAVASLPVLSGSGPLDALVPATLLSELGKQASGPVGLHADRNRFALSWSGNVASTAVLDGGFLSAEAIPTGQVDTVLELNAGALAAAVRRVGFFADGLRALTLEVGDNQVRLASTHDQTGEAEEFVKADVSGGRTSPSFQAKYLLDALQPFADRDIRLEFQPGKRATVLREVTPGEVALKYLLMPIVSR</sequence>
<organism evidence="12 13">
    <name type="scientific">Amycolatopsis xylanica</name>
    <dbReference type="NCBI Taxonomy" id="589385"/>
    <lineage>
        <taxon>Bacteria</taxon>
        <taxon>Bacillati</taxon>
        <taxon>Actinomycetota</taxon>
        <taxon>Actinomycetes</taxon>
        <taxon>Pseudonocardiales</taxon>
        <taxon>Pseudonocardiaceae</taxon>
        <taxon>Amycolatopsis</taxon>
    </lineage>
</organism>
<feature type="domain" description="DNA polymerase III beta sliding clamp C-terminal" evidence="11">
    <location>
        <begin position="240"/>
        <end position="359"/>
    </location>
</feature>
<dbReference type="GO" id="GO:0003677">
    <property type="term" value="F:DNA binding"/>
    <property type="evidence" value="ECO:0007669"/>
    <property type="project" value="UniProtKB-KW"/>
</dbReference>
<gene>
    <name evidence="12" type="ORF">SAMN05421504_102439</name>
</gene>
<dbReference type="RefSeq" id="WP_091288324.1">
    <property type="nucleotide sequence ID" value="NZ_FNON01000002.1"/>
</dbReference>
<dbReference type="SMART" id="SM00480">
    <property type="entry name" value="POL3Bc"/>
    <property type="match status" value="1"/>
</dbReference>
<evidence type="ECO:0000256" key="1">
    <source>
        <dbReference type="ARBA" id="ARBA00004496"/>
    </source>
</evidence>
<evidence type="ECO:0000256" key="7">
    <source>
        <dbReference type="ARBA" id="ARBA00022932"/>
    </source>
</evidence>
<evidence type="ECO:0000259" key="10">
    <source>
        <dbReference type="Pfam" id="PF02767"/>
    </source>
</evidence>
<dbReference type="EMBL" id="FNON01000002">
    <property type="protein sequence ID" value="SDX14329.1"/>
    <property type="molecule type" value="Genomic_DNA"/>
</dbReference>
<evidence type="ECO:0000256" key="4">
    <source>
        <dbReference type="ARBA" id="ARBA00022679"/>
    </source>
</evidence>
<evidence type="ECO:0000259" key="11">
    <source>
        <dbReference type="Pfam" id="PF02768"/>
    </source>
</evidence>
<dbReference type="InterPro" id="IPR022635">
    <property type="entry name" value="DNA_polIII_beta_C"/>
</dbReference>
<dbReference type="GO" id="GO:0008408">
    <property type="term" value="F:3'-5' exonuclease activity"/>
    <property type="evidence" value="ECO:0007669"/>
    <property type="project" value="InterPro"/>
</dbReference>
<keyword evidence="6" id="KW-0235">DNA replication</keyword>
<feature type="domain" description="DNA polymerase III beta sliding clamp N-terminal" evidence="9">
    <location>
        <begin position="2"/>
        <end position="112"/>
    </location>
</feature>
<evidence type="ECO:0000256" key="2">
    <source>
        <dbReference type="ARBA" id="ARBA00010752"/>
    </source>
</evidence>
<dbReference type="InterPro" id="IPR022634">
    <property type="entry name" value="DNA_polIII_beta_N"/>
</dbReference>